<evidence type="ECO:0000256" key="5">
    <source>
        <dbReference type="SAM" id="Phobius"/>
    </source>
</evidence>
<evidence type="ECO:0000256" key="1">
    <source>
        <dbReference type="ARBA" id="ARBA00004141"/>
    </source>
</evidence>
<name>A0A6G1KP98_9PLEO</name>
<organism evidence="6 7">
    <name type="scientific">Pleomassaria siparia CBS 279.74</name>
    <dbReference type="NCBI Taxonomy" id="1314801"/>
    <lineage>
        <taxon>Eukaryota</taxon>
        <taxon>Fungi</taxon>
        <taxon>Dikarya</taxon>
        <taxon>Ascomycota</taxon>
        <taxon>Pezizomycotina</taxon>
        <taxon>Dothideomycetes</taxon>
        <taxon>Pleosporomycetidae</taxon>
        <taxon>Pleosporales</taxon>
        <taxon>Pleomassariaceae</taxon>
        <taxon>Pleomassaria</taxon>
    </lineage>
</organism>
<feature type="transmembrane region" description="Helical" evidence="5">
    <location>
        <begin position="82"/>
        <end position="108"/>
    </location>
</feature>
<dbReference type="EMBL" id="MU005764">
    <property type="protein sequence ID" value="KAF2714630.1"/>
    <property type="molecule type" value="Genomic_DNA"/>
</dbReference>
<feature type="transmembrane region" description="Helical" evidence="5">
    <location>
        <begin position="128"/>
        <end position="149"/>
    </location>
</feature>
<evidence type="ECO:0000313" key="6">
    <source>
        <dbReference type="EMBL" id="KAF2714630.1"/>
    </source>
</evidence>
<evidence type="ECO:0000256" key="2">
    <source>
        <dbReference type="ARBA" id="ARBA00022692"/>
    </source>
</evidence>
<feature type="transmembrane region" description="Helical" evidence="5">
    <location>
        <begin position="12"/>
        <end position="32"/>
    </location>
</feature>
<dbReference type="GO" id="GO:0004364">
    <property type="term" value="F:glutathione transferase activity"/>
    <property type="evidence" value="ECO:0007669"/>
    <property type="project" value="TreeGrafter"/>
</dbReference>
<evidence type="ECO:0000313" key="7">
    <source>
        <dbReference type="Proteomes" id="UP000799428"/>
    </source>
</evidence>
<dbReference type="SUPFAM" id="SSF161084">
    <property type="entry name" value="MAPEG domain-like"/>
    <property type="match status" value="1"/>
</dbReference>
<keyword evidence="3 5" id="KW-1133">Transmembrane helix</keyword>
<dbReference type="AlphaFoldDB" id="A0A6G1KP98"/>
<accession>A0A6G1KP98</accession>
<dbReference type="InterPro" id="IPR023352">
    <property type="entry name" value="MAPEG-like_dom_sf"/>
</dbReference>
<dbReference type="PANTHER" id="PTHR10250:SF26">
    <property type="entry name" value="GLUTATHIONE S-TRANSFERASE 3, MITOCHONDRIAL"/>
    <property type="match status" value="1"/>
</dbReference>
<dbReference type="Pfam" id="PF01124">
    <property type="entry name" value="MAPEG"/>
    <property type="match status" value="1"/>
</dbReference>
<dbReference type="PANTHER" id="PTHR10250">
    <property type="entry name" value="MICROSOMAL GLUTATHIONE S-TRANSFERASE"/>
    <property type="match status" value="1"/>
</dbReference>
<dbReference type="OrthoDB" id="410651at2759"/>
<evidence type="ECO:0000256" key="4">
    <source>
        <dbReference type="ARBA" id="ARBA00023136"/>
    </source>
</evidence>
<keyword evidence="7" id="KW-1185">Reference proteome</keyword>
<keyword evidence="2 5" id="KW-0812">Transmembrane</keyword>
<reference evidence="6" key="1">
    <citation type="journal article" date="2020" name="Stud. Mycol.">
        <title>101 Dothideomycetes genomes: a test case for predicting lifestyles and emergence of pathogens.</title>
        <authorList>
            <person name="Haridas S."/>
            <person name="Albert R."/>
            <person name="Binder M."/>
            <person name="Bloem J."/>
            <person name="Labutti K."/>
            <person name="Salamov A."/>
            <person name="Andreopoulos B."/>
            <person name="Baker S."/>
            <person name="Barry K."/>
            <person name="Bills G."/>
            <person name="Bluhm B."/>
            <person name="Cannon C."/>
            <person name="Castanera R."/>
            <person name="Culley D."/>
            <person name="Daum C."/>
            <person name="Ezra D."/>
            <person name="Gonzalez J."/>
            <person name="Henrissat B."/>
            <person name="Kuo A."/>
            <person name="Liang C."/>
            <person name="Lipzen A."/>
            <person name="Lutzoni F."/>
            <person name="Magnuson J."/>
            <person name="Mondo S."/>
            <person name="Nolan M."/>
            <person name="Ohm R."/>
            <person name="Pangilinan J."/>
            <person name="Park H.-J."/>
            <person name="Ramirez L."/>
            <person name="Alfaro M."/>
            <person name="Sun H."/>
            <person name="Tritt A."/>
            <person name="Yoshinaga Y."/>
            <person name="Zwiers L.-H."/>
            <person name="Turgeon B."/>
            <person name="Goodwin S."/>
            <person name="Spatafora J."/>
            <person name="Crous P."/>
            <person name="Grigoriev I."/>
        </authorList>
    </citation>
    <scope>NUCLEOTIDE SEQUENCE</scope>
    <source>
        <strain evidence="6">CBS 279.74</strain>
    </source>
</reference>
<evidence type="ECO:0000256" key="3">
    <source>
        <dbReference type="ARBA" id="ARBA00022989"/>
    </source>
</evidence>
<dbReference type="InterPro" id="IPR001129">
    <property type="entry name" value="Membr-assoc_MAPEG"/>
</dbReference>
<protein>
    <submittedName>
        <fullName evidence="6">Membrane-associated proteins in eicosanoid and glutathione metabolism</fullName>
    </submittedName>
</protein>
<proteinExistence type="predicted"/>
<dbReference type="GO" id="GO:0004602">
    <property type="term" value="F:glutathione peroxidase activity"/>
    <property type="evidence" value="ECO:0007669"/>
    <property type="project" value="TreeGrafter"/>
</dbReference>
<comment type="subcellular location">
    <subcellularLocation>
        <location evidence="1">Membrane</location>
        <topology evidence="1">Multi-pass membrane protein</topology>
    </subcellularLocation>
</comment>
<dbReference type="InterPro" id="IPR050997">
    <property type="entry name" value="MAPEG"/>
</dbReference>
<dbReference type="Proteomes" id="UP000799428">
    <property type="component" value="Unassembled WGS sequence"/>
</dbReference>
<gene>
    <name evidence="6" type="ORF">K504DRAFT_395164</name>
</gene>
<dbReference type="Gene3D" id="1.20.120.550">
    <property type="entry name" value="Membrane associated eicosanoid/glutathione metabolism-like domain"/>
    <property type="match status" value="1"/>
</dbReference>
<dbReference type="GO" id="GO:0005635">
    <property type="term" value="C:nuclear envelope"/>
    <property type="evidence" value="ECO:0007669"/>
    <property type="project" value="TreeGrafter"/>
</dbReference>
<dbReference type="GO" id="GO:0005783">
    <property type="term" value="C:endoplasmic reticulum"/>
    <property type="evidence" value="ECO:0007669"/>
    <property type="project" value="TreeGrafter"/>
</dbReference>
<keyword evidence="4 5" id="KW-0472">Membrane</keyword>
<sequence>MVSAIQIPAEYGYVLLAGFSTFLVGTWNGMYVSSYRKAAKIPYPYEYASYEQIQAAPPAEAKAMLLFNCAQRSHQNFNENHVTALGSMLISGLVYPRAAAVLGGTWAVNRVAYALGYTNGKDNGRGRYNGAVGMLAHVVMMGLAGKSLWDIFRA</sequence>
<dbReference type="GO" id="GO:0016020">
    <property type="term" value="C:membrane"/>
    <property type="evidence" value="ECO:0007669"/>
    <property type="project" value="UniProtKB-SubCell"/>
</dbReference>